<dbReference type="EMBL" id="CP127363">
    <property type="protein sequence ID" value="WIY50045.1"/>
    <property type="molecule type" value="Genomic_DNA"/>
</dbReference>
<keyword evidence="1" id="KW-0547">Nucleotide-binding</keyword>
<gene>
    <name evidence="1" type="ORF">QRO08_05580</name>
</gene>
<organism evidence="1 2">
    <name type="scientific">Paracidovorax citrulli</name>
    <name type="common">Acidovorax citrulli</name>
    <dbReference type="NCBI Taxonomy" id="80869"/>
    <lineage>
        <taxon>Bacteria</taxon>
        <taxon>Pseudomonadati</taxon>
        <taxon>Pseudomonadota</taxon>
        <taxon>Betaproteobacteria</taxon>
        <taxon>Burkholderiales</taxon>
        <taxon>Comamonadaceae</taxon>
        <taxon>Paracidovorax</taxon>
    </lineage>
</organism>
<dbReference type="InterPro" id="IPR027417">
    <property type="entry name" value="P-loop_NTPase"/>
</dbReference>
<proteinExistence type="predicted"/>
<evidence type="ECO:0000313" key="2">
    <source>
        <dbReference type="Proteomes" id="UP001242732"/>
    </source>
</evidence>
<evidence type="ECO:0000313" key="1">
    <source>
        <dbReference type="EMBL" id="WIY50045.1"/>
    </source>
</evidence>
<dbReference type="Pfam" id="PF13207">
    <property type="entry name" value="AAA_17"/>
    <property type="match status" value="1"/>
</dbReference>
<keyword evidence="1" id="KW-0067">ATP-binding</keyword>
<dbReference type="RefSeq" id="WP_011796786.1">
    <property type="nucleotide sequence ID" value="NZ_CP023687.1"/>
</dbReference>
<dbReference type="GeneID" id="79791361"/>
<dbReference type="GO" id="GO:0005524">
    <property type="term" value="F:ATP binding"/>
    <property type="evidence" value="ECO:0007669"/>
    <property type="project" value="UniProtKB-KW"/>
</dbReference>
<accession>A0ABY9ATC0</accession>
<protein>
    <submittedName>
        <fullName evidence="1">ATP-binding protein</fullName>
    </submittedName>
</protein>
<reference evidence="1 2" key="1">
    <citation type="submission" date="2023-06" db="EMBL/GenBank/DDBJ databases">
        <authorList>
            <person name="Ham H."/>
            <person name="Park D.S."/>
        </authorList>
    </citation>
    <scope>NUCLEOTIDE SEQUENCE [LARGE SCALE GENOMIC DNA]</scope>
    <source>
        <strain evidence="1 2">KACC 17005</strain>
    </source>
</reference>
<dbReference type="SUPFAM" id="SSF52540">
    <property type="entry name" value="P-loop containing nucleoside triphosphate hydrolases"/>
    <property type="match status" value="1"/>
</dbReference>
<dbReference type="Proteomes" id="UP001242732">
    <property type="component" value="Chromosome"/>
</dbReference>
<keyword evidence="2" id="KW-1185">Reference proteome</keyword>
<dbReference type="Gene3D" id="3.40.50.300">
    <property type="entry name" value="P-loop containing nucleotide triphosphate hydrolases"/>
    <property type="match status" value="1"/>
</dbReference>
<sequence length="195" mass="21847">MSTPKVIYLTGAPATGKSTLSRNLARLEPELKVFAYSEELRKLIQRKSGGRAMTEDDIRRQSALVVTPQDVEHLDDELVELVRRERAHRSILIDSHPVTKEQYGFRVTGFDAPTIQRLSPDILVCLYAPAEVTRSRIQADAMGRPLISEFESQMHTHLQAAVVTQYGVLTGKAVYFLDSSATPNALTEAVLKWLR</sequence>
<name>A0ABY9ATC0_PARCI</name>